<dbReference type="SMART" id="SM00382">
    <property type="entry name" value="AAA"/>
    <property type="match status" value="1"/>
</dbReference>
<dbReference type="GO" id="GO:0016887">
    <property type="term" value="F:ATP hydrolysis activity"/>
    <property type="evidence" value="ECO:0007669"/>
    <property type="project" value="InterPro"/>
</dbReference>
<evidence type="ECO:0000259" key="7">
    <source>
        <dbReference type="PROSITE" id="PS50893"/>
    </source>
</evidence>
<dbReference type="SUPFAM" id="SSF52540">
    <property type="entry name" value="P-loop containing nucleoside triphosphate hydrolases"/>
    <property type="match status" value="1"/>
</dbReference>
<sequence>MTVNGPGDHPRSLFEAPPGTGNGPAALLRVHGLRAGYGPARVLHGVDLELAAGEMVAVLGPNGAGKTTMLRALSGLVRGRGSVLLDGTELLGRAPEEIVRLGVAHVPEGRGLFAPLTVEENLRIGAHLRPAAERAEDMRRVLAWFPVLRAHLSQPAGSLSGGEQQMLAVGRALMTRPRLLLLDEPSRGLAPVATRRMFDVLRAVGSHDRVAMLLVEQDARLALEFTSRALVMESGRLTVGGPAGWPQAGRRPSLFRPGR</sequence>
<dbReference type="PROSITE" id="PS00211">
    <property type="entry name" value="ABC_TRANSPORTER_1"/>
    <property type="match status" value="1"/>
</dbReference>
<dbReference type="GO" id="GO:0015658">
    <property type="term" value="F:branched-chain amino acid transmembrane transporter activity"/>
    <property type="evidence" value="ECO:0007669"/>
    <property type="project" value="TreeGrafter"/>
</dbReference>
<dbReference type="EMBL" id="BOOI01000061">
    <property type="protein sequence ID" value="GIH87527.1"/>
    <property type="molecule type" value="Genomic_DNA"/>
</dbReference>
<evidence type="ECO:0000256" key="2">
    <source>
        <dbReference type="ARBA" id="ARBA00022448"/>
    </source>
</evidence>
<dbReference type="AlphaFoldDB" id="A0A8J3WG96"/>
<dbReference type="Gene3D" id="3.40.50.300">
    <property type="entry name" value="P-loop containing nucleotide triphosphate hydrolases"/>
    <property type="match status" value="1"/>
</dbReference>
<keyword evidence="3" id="KW-0547">Nucleotide-binding</keyword>
<evidence type="ECO:0000256" key="6">
    <source>
        <dbReference type="SAM" id="MobiDB-lite"/>
    </source>
</evidence>
<keyword evidence="5" id="KW-0029">Amino-acid transport</keyword>
<comment type="caution">
    <text evidence="8">The sequence shown here is derived from an EMBL/GenBank/DDBJ whole genome shotgun (WGS) entry which is preliminary data.</text>
</comment>
<name>A0A8J3WG96_PLARO</name>
<feature type="region of interest" description="Disordered" evidence="6">
    <location>
        <begin position="1"/>
        <end position="20"/>
    </location>
</feature>
<dbReference type="InterPro" id="IPR003439">
    <property type="entry name" value="ABC_transporter-like_ATP-bd"/>
</dbReference>
<dbReference type="GO" id="GO:0005524">
    <property type="term" value="F:ATP binding"/>
    <property type="evidence" value="ECO:0007669"/>
    <property type="project" value="UniProtKB-KW"/>
</dbReference>
<feature type="domain" description="ABC transporter" evidence="7">
    <location>
        <begin position="28"/>
        <end position="259"/>
    </location>
</feature>
<organism evidence="8 9">
    <name type="scientific">Planobispora rosea</name>
    <dbReference type="NCBI Taxonomy" id="35762"/>
    <lineage>
        <taxon>Bacteria</taxon>
        <taxon>Bacillati</taxon>
        <taxon>Actinomycetota</taxon>
        <taxon>Actinomycetes</taxon>
        <taxon>Streptosporangiales</taxon>
        <taxon>Streptosporangiaceae</taxon>
        <taxon>Planobispora</taxon>
    </lineage>
</organism>
<evidence type="ECO:0000256" key="4">
    <source>
        <dbReference type="ARBA" id="ARBA00022840"/>
    </source>
</evidence>
<gene>
    <name evidence="8" type="ORF">Pro02_59350</name>
</gene>
<keyword evidence="9" id="KW-1185">Reference proteome</keyword>
<dbReference type="InterPro" id="IPR017871">
    <property type="entry name" value="ABC_transporter-like_CS"/>
</dbReference>
<evidence type="ECO:0000256" key="1">
    <source>
        <dbReference type="ARBA" id="ARBA00005417"/>
    </source>
</evidence>
<comment type="similarity">
    <text evidence="1">Belongs to the ABC transporter superfamily.</text>
</comment>
<dbReference type="PROSITE" id="PS50893">
    <property type="entry name" value="ABC_TRANSPORTER_2"/>
    <property type="match status" value="1"/>
</dbReference>
<evidence type="ECO:0000256" key="5">
    <source>
        <dbReference type="ARBA" id="ARBA00022970"/>
    </source>
</evidence>
<dbReference type="GO" id="GO:0015807">
    <property type="term" value="P:L-amino acid transport"/>
    <property type="evidence" value="ECO:0007669"/>
    <property type="project" value="TreeGrafter"/>
</dbReference>
<evidence type="ECO:0000313" key="9">
    <source>
        <dbReference type="Proteomes" id="UP000655044"/>
    </source>
</evidence>
<keyword evidence="2" id="KW-0813">Transport</keyword>
<dbReference type="Proteomes" id="UP000655044">
    <property type="component" value="Unassembled WGS sequence"/>
</dbReference>
<dbReference type="InterPro" id="IPR052156">
    <property type="entry name" value="BCAA_Transport_ATP-bd_LivF"/>
</dbReference>
<dbReference type="OrthoDB" id="5179231at2"/>
<protein>
    <submittedName>
        <fullName evidence="8">ABC transporter ATP-binding protein</fullName>
    </submittedName>
</protein>
<keyword evidence="4 8" id="KW-0067">ATP-binding</keyword>
<proteinExistence type="inferred from homology"/>
<dbReference type="InterPro" id="IPR027417">
    <property type="entry name" value="P-loop_NTPase"/>
</dbReference>
<dbReference type="InterPro" id="IPR003593">
    <property type="entry name" value="AAA+_ATPase"/>
</dbReference>
<dbReference type="CDD" id="cd03224">
    <property type="entry name" value="ABC_TM1139_LivF_branched"/>
    <property type="match status" value="1"/>
</dbReference>
<evidence type="ECO:0000313" key="8">
    <source>
        <dbReference type="EMBL" id="GIH87527.1"/>
    </source>
</evidence>
<reference evidence="8" key="1">
    <citation type="submission" date="2021-01" db="EMBL/GenBank/DDBJ databases">
        <title>Whole genome shotgun sequence of Planobispora rosea NBRC 15558.</title>
        <authorList>
            <person name="Komaki H."/>
            <person name="Tamura T."/>
        </authorList>
    </citation>
    <scope>NUCLEOTIDE SEQUENCE</scope>
    <source>
        <strain evidence="8">NBRC 15558</strain>
    </source>
</reference>
<dbReference type="PANTHER" id="PTHR43820:SF4">
    <property type="entry name" value="HIGH-AFFINITY BRANCHED-CHAIN AMINO ACID TRANSPORT ATP-BINDING PROTEIN LIVF"/>
    <property type="match status" value="1"/>
</dbReference>
<dbReference type="RefSeq" id="WP_084780171.1">
    <property type="nucleotide sequence ID" value="NZ_BMQP01000041.1"/>
</dbReference>
<evidence type="ECO:0000256" key="3">
    <source>
        <dbReference type="ARBA" id="ARBA00022741"/>
    </source>
</evidence>
<dbReference type="PANTHER" id="PTHR43820">
    <property type="entry name" value="HIGH-AFFINITY BRANCHED-CHAIN AMINO ACID TRANSPORT ATP-BINDING PROTEIN LIVF"/>
    <property type="match status" value="1"/>
</dbReference>
<dbReference type="Pfam" id="PF00005">
    <property type="entry name" value="ABC_tran"/>
    <property type="match status" value="1"/>
</dbReference>
<accession>A0A8J3WG96</accession>